<dbReference type="EMBL" id="CP000252">
    <property type="protein sequence ID" value="ABC78036.1"/>
    <property type="molecule type" value="Genomic_DNA"/>
</dbReference>
<accession>Q2LVC7</accession>
<reference evidence="1 2" key="1">
    <citation type="journal article" date="2007" name="Proc. Natl. Acad. Sci. U.S.A.">
        <title>The genome of Syntrophus aciditrophicus: life at the thermodynamic limit of microbial growth.</title>
        <authorList>
            <person name="McInerney M.J."/>
            <person name="Rohlin L."/>
            <person name="Mouttaki H."/>
            <person name="Kim U."/>
            <person name="Krupp R.S."/>
            <person name="Rios-Hernandez L."/>
            <person name="Sieber J."/>
            <person name="Struchtemeyer C.G."/>
            <person name="Bhattacharyya A."/>
            <person name="Campbell J.W."/>
            <person name="Gunsalus R.P."/>
        </authorList>
    </citation>
    <scope>NUCLEOTIDE SEQUENCE [LARGE SCALE GENOMIC DNA]</scope>
    <source>
        <strain evidence="1 2">SB</strain>
    </source>
</reference>
<dbReference type="KEGG" id="sat:SYN_00737"/>
<organism evidence="1 2">
    <name type="scientific">Syntrophus aciditrophicus (strain SB)</name>
    <dbReference type="NCBI Taxonomy" id="56780"/>
    <lineage>
        <taxon>Bacteria</taxon>
        <taxon>Pseudomonadati</taxon>
        <taxon>Thermodesulfobacteriota</taxon>
        <taxon>Syntrophia</taxon>
        <taxon>Syntrophales</taxon>
        <taxon>Syntrophaceae</taxon>
        <taxon>Syntrophus</taxon>
    </lineage>
</organism>
<protein>
    <submittedName>
        <fullName evidence="1">Outer membrane protein slp</fullName>
    </submittedName>
</protein>
<dbReference type="InterPro" id="IPR004658">
    <property type="entry name" value="OMP_Slp"/>
</dbReference>
<name>Q2LVC7_SYNAS</name>
<keyword evidence="2" id="KW-1185">Reference proteome</keyword>
<dbReference type="InParanoid" id="Q2LVC7"/>
<dbReference type="PANTHER" id="PTHR37530:SF1">
    <property type="entry name" value="OUTER MEMBRANE PROTEIN SLP"/>
    <property type="match status" value="1"/>
</dbReference>
<evidence type="ECO:0000313" key="1">
    <source>
        <dbReference type="EMBL" id="ABC78036.1"/>
    </source>
</evidence>
<dbReference type="RefSeq" id="WP_011418056.1">
    <property type="nucleotide sequence ID" value="NC_007759.1"/>
</dbReference>
<dbReference type="eggNOG" id="COG3065">
    <property type="taxonomic scope" value="Bacteria"/>
</dbReference>
<dbReference type="GO" id="GO:0019867">
    <property type="term" value="C:outer membrane"/>
    <property type="evidence" value="ECO:0007669"/>
    <property type="project" value="InterPro"/>
</dbReference>
<dbReference type="Pfam" id="PF03843">
    <property type="entry name" value="Slp"/>
    <property type="match status" value="1"/>
</dbReference>
<dbReference type="AlphaFoldDB" id="Q2LVC7"/>
<dbReference type="HOGENOM" id="CLU_100924_2_1_7"/>
<dbReference type="PIRSF" id="PIRSF004982">
    <property type="entry name" value="SlP"/>
    <property type="match status" value="1"/>
</dbReference>
<sequence length="171" mass="19139">MIRVISIVSRFFFCLFCFLLIEGCASVISPAIMDRVDRNITFRELQGHPERFAGKVVLLGGEIVTTTVKKEESWVEVVQKPLDWNKRPEDTDLSHGRFLIRFQGFLDPAIYARGRKITVAGEVQGGKVLPLGEIGYGYPVILPQEHHIWAPDDIYTGPRFGIGIGVGGVIR</sequence>
<dbReference type="PANTHER" id="PTHR37530">
    <property type="entry name" value="OUTER MEMBRANE PROTEIN SLP"/>
    <property type="match status" value="1"/>
</dbReference>
<evidence type="ECO:0000313" key="2">
    <source>
        <dbReference type="Proteomes" id="UP000001933"/>
    </source>
</evidence>
<dbReference type="FunCoup" id="Q2LVC7">
    <property type="interactions" value="28"/>
</dbReference>
<dbReference type="OrthoDB" id="5397282at2"/>
<dbReference type="STRING" id="56780.SYN_00737"/>
<dbReference type="Proteomes" id="UP000001933">
    <property type="component" value="Chromosome"/>
</dbReference>
<proteinExistence type="predicted"/>
<gene>
    <name evidence="1" type="ORF">SYN_00737</name>
</gene>